<evidence type="ECO:0000313" key="2">
    <source>
        <dbReference type="Proteomes" id="UP001237448"/>
    </source>
</evidence>
<sequence>MPFRPVSAVDAGLILERILALDRILGGLFRAAMDVDGPSMSMSFRAGPKSSDAKKAAPLLSTKSCTLRSNIRELNSEAHFAGEILSHVEFVDFAVKQTVDFGLYVFNYDRMTSKTERSRGSARHDPCWEGCRFPPPIRAASTVFPALPGLATAERGQAPDAPDTAA</sequence>
<evidence type="ECO:0000313" key="1">
    <source>
        <dbReference type="EMBL" id="MDQ0391208.1"/>
    </source>
</evidence>
<reference evidence="1 2" key="1">
    <citation type="submission" date="2023-07" db="EMBL/GenBank/DDBJ databases">
        <title>Genomic Encyclopedia of Type Strains, Phase IV (KMG-IV): sequencing the most valuable type-strain genomes for metagenomic binning, comparative biology and taxonomic classification.</title>
        <authorList>
            <person name="Goeker M."/>
        </authorList>
    </citation>
    <scope>NUCLEOTIDE SEQUENCE [LARGE SCALE GENOMIC DNA]</scope>
    <source>
        <strain evidence="1 2">DSM 5896</strain>
    </source>
</reference>
<organism evidence="1 2">
    <name type="scientific">Labrys monachus</name>
    <dbReference type="NCBI Taxonomy" id="217067"/>
    <lineage>
        <taxon>Bacteria</taxon>
        <taxon>Pseudomonadati</taxon>
        <taxon>Pseudomonadota</taxon>
        <taxon>Alphaproteobacteria</taxon>
        <taxon>Hyphomicrobiales</taxon>
        <taxon>Xanthobacteraceae</taxon>
        <taxon>Labrys</taxon>
    </lineage>
</organism>
<protein>
    <submittedName>
        <fullName evidence="1">Uncharacterized protein</fullName>
    </submittedName>
</protein>
<comment type="caution">
    <text evidence="1">The sequence shown here is derived from an EMBL/GenBank/DDBJ whole genome shotgun (WGS) entry which is preliminary data.</text>
</comment>
<accession>A0ABU0F9C1</accession>
<dbReference type="RefSeq" id="WP_307423145.1">
    <property type="nucleotide sequence ID" value="NZ_JAUSVK010000001.1"/>
</dbReference>
<dbReference type="EMBL" id="JAUSVK010000001">
    <property type="protein sequence ID" value="MDQ0391208.1"/>
    <property type="molecule type" value="Genomic_DNA"/>
</dbReference>
<dbReference type="Proteomes" id="UP001237448">
    <property type="component" value="Unassembled WGS sequence"/>
</dbReference>
<gene>
    <name evidence="1" type="ORF">J3R73_001000</name>
</gene>
<name>A0ABU0F9C1_9HYPH</name>
<keyword evidence="2" id="KW-1185">Reference proteome</keyword>
<proteinExistence type="predicted"/>